<dbReference type="EMBL" id="CAXKWB010112122">
    <property type="protein sequence ID" value="CAL4233689.1"/>
    <property type="molecule type" value="Genomic_DNA"/>
</dbReference>
<reference evidence="1 2" key="1">
    <citation type="submission" date="2024-05" db="EMBL/GenBank/DDBJ databases">
        <authorList>
            <person name="Wallberg A."/>
        </authorList>
    </citation>
    <scope>NUCLEOTIDE SEQUENCE [LARGE SCALE GENOMIC DNA]</scope>
</reference>
<comment type="caution">
    <text evidence="1">The sequence shown here is derived from an EMBL/GenBank/DDBJ whole genome shotgun (WGS) entry which is preliminary data.</text>
</comment>
<protein>
    <submittedName>
        <fullName evidence="1">Uncharacterized protein</fullName>
    </submittedName>
</protein>
<accession>A0AAV2SP26</accession>
<evidence type="ECO:0000313" key="1">
    <source>
        <dbReference type="EMBL" id="CAL4233689.1"/>
    </source>
</evidence>
<dbReference type="AlphaFoldDB" id="A0AAV2SP26"/>
<keyword evidence="2" id="KW-1185">Reference proteome</keyword>
<evidence type="ECO:0000313" key="2">
    <source>
        <dbReference type="Proteomes" id="UP001497623"/>
    </source>
</evidence>
<organism evidence="1 2">
    <name type="scientific">Meganyctiphanes norvegica</name>
    <name type="common">Northern krill</name>
    <name type="synonym">Thysanopoda norvegica</name>
    <dbReference type="NCBI Taxonomy" id="48144"/>
    <lineage>
        <taxon>Eukaryota</taxon>
        <taxon>Metazoa</taxon>
        <taxon>Ecdysozoa</taxon>
        <taxon>Arthropoda</taxon>
        <taxon>Crustacea</taxon>
        <taxon>Multicrustacea</taxon>
        <taxon>Malacostraca</taxon>
        <taxon>Eumalacostraca</taxon>
        <taxon>Eucarida</taxon>
        <taxon>Euphausiacea</taxon>
        <taxon>Euphausiidae</taxon>
        <taxon>Meganyctiphanes</taxon>
    </lineage>
</organism>
<gene>
    <name evidence="1" type="ORF">MNOR_LOCUS39950</name>
</gene>
<name>A0AAV2SP26_MEGNR</name>
<proteinExistence type="predicted"/>
<dbReference type="Proteomes" id="UP001497623">
    <property type="component" value="Unassembled WGS sequence"/>
</dbReference>
<sequence>MIYGAAIHYCFNGEAIARALCGHPLLLWCGISFCFYEVAIHLSYGTDIRVLLWFEHPLWLWLREAALLTLGRPYAWRGSSICSNVVCPLTQAWLSICSSLVCPLHQLGSSICSSLVNPFALAWLIHWLWHGCPPAQA</sequence>